<accession>A0A3E4WFW0</accession>
<evidence type="ECO:0000313" key="1">
    <source>
        <dbReference type="EMBL" id="RGK56490.1"/>
    </source>
</evidence>
<keyword evidence="5" id="KW-1185">Reference proteome</keyword>
<evidence type="ECO:0000313" key="2">
    <source>
        <dbReference type="EMBL" id="RGM41024.1"/>
    </source>
</evidence>
<dbReference type="Proteomes" id="UP000260862">
    <property type="component" value="Unassembled WGS sequence"/>
</dbReference>
<dbReference type="Proteomes" id="UP000260780">
    <property type="component" value="Unassembled WGS sequence"/>
</dbReference>
<dbReference type="EMBL" id="QSTF01000011">
    <property type="protein sequence ID" value="RGM41024.1"/>
    <property type="molecule type" value="Genomic_DNA"/>
</dbReference>
<proteinExistence type="predicted"/>
<dbReference type="EMBL" id="QRHQ01000001">
    <property type="protein sequence ID" value="RHF93302.1"/>
    <property type="molecule type" value="Genomic_DNA"/>
</dbReference>
<evidence type="ECO:0000313" key="5">
    <source>
        <dbReference type="Proteomes" id="UP000260862"/>
    </source>
</evidence>
<dbReference type="AlphaFoldDB" id="A0A3E4WFW0"/>
<name>A0A3E4WFW0_9BACT</name>
<dbReference type="EMBL" id="QSQT01000010">
    <property type="protein sequence ID" value="RGK56490.1"/>
    <property type="molecule type" value="Genomic_DNA"/>
</dbReference>
<reference evidence="4 5" key="1">
    <citation type="submission" date="2018-08" db="EMBL/GenBank/DDBJ databases">
        <title>A genome reference for cultivated species of the human gut microbiota.</title>
        <authorList>
            <person name="Zou Y."/>
            <person name="Xue W."/>
            <person name="Luo G."/>
        </authorList>
    </citation>
    <scope>NUCLEOTIDE SEQUENCE [LARGE SCALE GENOMIC DNA]</scope>
    <source>
        <strain evidence="3 6">AM23-23</strain>
        <strain evidence="2 4">OM08-14</strain>
        <strain evidence="1 5">TF10-3AC</strain>
    </source>
</reference>
<gene>
    <name evidence="3" type="ORF">DW653_00025</name>
    <name evidence="2" type="ORF">DXC17_06595</name>
    <name evidence="1" type="ORF">DXD04_06825</name>
</gene>
<organism evidence="2 4">
    <name type="scientific">Phocaeicola plebeius</name>
    <dbReference type="NCBI Taxonomy" id="310297"/>
    <lineage>
        <taxon>Bacteria</taxon>
        <taxon>Pseudomonadati</taxon>
        <taxon>Bacteroidota</taxon>
        <taxon>Bacteroidia</taxon>
        <taxon>Bacteroidales</taxon>
        <taxon>Bacteroidaceae</taxon>
        <taxon>Phocaeicola</taxon>
    </lineage>
</organism>
<dbReference type="RefSeq" id="WP_117672020.1">
    <property type="nucleotide sequence ID" value="NZ_CABOGR010000010.1"/>
</dbReference>
<dbReference type="Proteomes" id="UP000283485">
    <property type="component" value="Unassembled WGS sequence"/>
</dbReference>
<evidence type="ECO:0000313" key="4">
    <source>
        <dbReference type="Proteomes" id="UP000260780"/>
    </source>
</evidence>
<keyword evidence="2" id="KW-0675">Receptor</keyword>
<dbReference type="SUPFAM" id="SSF56935">
    <property type="entry name" value="Porins"/>
    <property type="match status" value="1"/>
</dbReference>
<sequence>MNTLRLLFQQETESRLLLTISRFLASIFLLLLLALPTLAQEVEPTVELGEVEVKADRIIHKTDGLLLYPSEQQKASSRSGYSLLQQLTLPNIRVDEVGHSISAIDQRGGVQIRINGIIADKAEMLSLDPKSIRKIDFIDNPGVRYGDGIAYVIDITTRRADNGYTLGTSLTQALTTRDGDYTVYGKWNTGKSELSLNYSFGYRDFKGIRTEETAYYHLNDGSIYTIQRNDLASRNRSLSNQMKLTYNLADSSRYVFQASLSGDFSHVPGDFSQKQIVDGAQTYTALEQQQSQSSSPVLDLYYFQQFTPRQSLTLNAVGTYIGTQSSDSYDEGSPYRYNVDGRTYSLLSEAIYENRLKPFTLSAGLNYNQKYTNNEYTGDVSSVTPMHHNRVYLFSEIKGTWDKLRYSAGIGGSYLHYRQQAHSYDYWSFCPKAALNYNFTHSLQLSYNFQLNERTSRVAMISDAAIRTNRMEWTVGSPDLKPNRETYHTLRLSYNNTRLQAYAQGFYKKCPHPNMAVYERTSDDRFIYTQRNQKEIDALHAMAYASYWLMPEKLSVTAYGGLFRCFNFGQDYTHCYTSYFFTGAVNAYLGNLSLHAYADNGSRFLEGETKGYSGGDIAMKAAYSYKDWQFALIWQQPFQHKYKMFESEVLNRNLQKTTALYSRDACNLVNLTVTWRLTKGRKFRAVNRSIQLKDSDTGIIR</sequence>
<evidence type="ECO:0000313" key="6">
    <source>
        <dbReference type="Proteomes" id="UP000283485"/>
    </source>
</evidence>
<comment type="caution">
    <text evidence="2">The sequence shown here is derived from an EMBL/GenBank/DDBJ whole genome shotgun (WGS) entry which is preliminary data.</text>
</comment>
<protein>
    <submittedName>
        <fullName evidence="2">TonB-dependent receptor</fullName>
    </submittedName>
</protein>
<evidence type="ECO:0000313" key="3">
    <source>
        <dbReference type="EMBL" id="RHF93302.1"/>
    </source>
</evidence>